<sequence length="262" mass="29822">MDIDHEWEILPDDGYLDFNDVSENHQIQFLGKRNNRVVDDYFTTEAAPWNHHHHVPIIQLLEPRIVVNNKATDGDDDDETVSHNVFFSKKNKIDHQFVEMKMDRCCSPKYVSRGLLVSPPPTPPPPSPSPSPSSIIEIDDGGDEVKSPRRMMMMNKKKDEEESSSDGELNIWKWGMNGVGAIFSFGVAAATICVFFFGTAHHRNTIQHHKIRFQIYTDTDDKRLTQVVQNANKLNEAISAIRGVPLSRAHITYGGYYDPFDL</sequence>
<dbReference type="InterPro" id="IPR045883">
    <property type="entry name" value="At4g13530-like"/>
</dbReference>
<dbReference type="PANTHER" id="PTHR33646">
    <property type="entry name" value="GB|AAF00631.1"/>
    <property type="match status" value="1"/>
</dbReference>
<organism evidence="4 5">
    <name type="scientific">Stylosanthes scabra</name>
    <dbReference type="NCBI Taxonomy" id="79078"/>
    <lineage>
        <taxon>Eukaryota</taxon>
        <taxon>Viridiplantae</taxon>
        <taxon>Streptophyta</taxon>
        <taxon>Embryophyta</taxon>
        <taxon>Tracheophyta</taxon>
        <taxon>Spermatophyta</taxon>
        <taxon>Magnoliopsida</taxon>
        <taxon>eudicotyledons</taxon>
        <taxon>Gunneridae</taxon>
        <taxon>Pentapetalae</taxon>
        <taxon>rosids</taxon>
        <taxon>fabids</taxon>
        <taxon>Fabales</taxon>
        <taxon>Fabaceae</taxon>
        <taxon>Papilionoideae</taxon>
        <taxon>50 kb inversion clade</taxon>
        <taxon>dalbergioids sensu lato</taxon>
        <taxon>Dalbergieae</taxon>
        <taxon>Pterocarpus clade</taxon>
        <taxon>Stylosanthes</taxon>
    </lineage>
</organism>
<keyword evidence="2" id="KW-1133">Transmembrane helix</keyword>
<feature type="domain" description="DUF6821" evidence="3">
    <location>
        <begin position="78"/>
        <end position="259"/>
    </location>
</feature>
<evidence type="ECO:0000313" key="5">
    <source>
        <dbReference type="Proteomes" id="UP001341840"/>
    </source>
</evidence>
<keyword evidence="2" id="KW-0472">Membrane</keyword>
<name>A0ABU6QAB9_9FABA</name>
<dbReference type="EMBL" id="JASCZI010000088">
    <property type="protein sequence ID" value="MED6108492.1"/>
    <property type="molecule type" value="Genomic_DNA"/>
</dbReference>
<feature type="region of interest" description="Disordered" evidence="1">
    <location>
        <begin position="116"/>
        <end position="148"/>
    </location>
</feature>
<dbReference type="InterPro" id="IPR049224">
    <property type="entry name" value="DUF6821"/>
</dbReference>
<dbReference type="PANTHER" id="PTHR33646:SF2">
    <property type="entry name" value="F20H23.8 PROTEIN"/>
    <property type="match status" value="1"/>
</dbReference>
<accession>A0ABU6QAB9</accession>
<dbReference type="Proteomes" id="UP001341840">
    <property type="component" value="Unassembled WGS sequence"/>
</dbReference>
<feature type="transmembrane region" description="Helical" evidence="2">
    <location>
        <begin position="174"/>
        <end position="197"/>
    </location>
</feature>
<evidence type="ECO:0000256" key="2">
    <source>
        <dbReference type="SAM" id="Phobius"/>
    </source>
</evidence>
<evidence type="ECO:0000313" key="4">
    <source>
        <dbReference type="EMBL" id="MED6108492.1"/>
    </source>
</evidence>
<gene>
    <name evidence="4" type="ORF">PIB30_024522</name>
</gene>
<keyword evidence="5" id="KW-1185">Reference proteome</keyword>
<comment type="caution">
    <text evidence="4">The sequence shown here is derived from an EMBL/GenBank/DDBJ whole genome shotgun (WGS) entry which is preliminary data.</text>
</comment>
<keyword evidence="2" id="KW-0812">Transmembrane</keyword>
<protein>
    <recommendedName>
        <fullName evidence="3">DUF6821 domain-containing protein</fullName>
    </recommendedName>
</protein>
<evidence type="ECO:0000256" key="1">
    <source>
        <dbReference type="SAM" id="MobiDB-lite"/>
    </source>
</evidence>
<feature type="compositionally biased region" description="Pro residues" evidence="1">
    <location>
        <begin position="118"/>
        <end position="131"/>
    </location>
</feature>
<evidence type="ECO:0000259" key="3">
    <source>
        <dbReference type="Pfam" id="PF20705"/>
    </source>
</evidence>
<proteinExistence type="predicted"/>
<reference evidence="4 5" key="1">
    <citation type="journal article" date="2023" name="Plants (Basel)">
        <title>Bridging the Gap: Combining Genomics and Transcriptomics Approaches to Understand Stylosanthes scabra, an Orphan Legume from the Brazilian Caatinga.</title>
        <authorList>
            <person name="Ferreira-Neto J.R.C."/>
            <person name="da Silva M.D."/>
            <person name="Binneck E."/>
            <person name="de Melo N.F."/>
            <person name="da Silva R.H."/>
            <person name="de Melo A.L.T.M."/>
            <person name="Pandolfi V."/>
            <person name="Bustamante F.O."/>
            <person name="Brasileiro-Vidal A.C."/>
            <person name="Benko-Iseppon A.M."/>
        </authorList>
    </citation>
    <scope>NUCLEOTIDE SEQUENCE [LARGE SCALE GENOMIC DNA]</scope>
    <source>
        <tissue evidence="4">Leaves</tissue>
    </source>
</reference>
<dbReference type="Pfam" id="PF20705">
    <property type="entry name" value="DUF6821"/>
    <property type="match status" value="1"/>
</dbReference>